<evidence type="ECO:0000313" key="2">
    <source>
        <dbReference type="Proteomes" id="UP000430345"/>
    </source>
</evidence>
<reference evidence="1 2" key="1">
    <citation type="submission" date="2019-10" db="EMBL/GenBank/DDBJ databases">
        <title>The Genome Sequence of Clostridium tarantellae Isolated from Fish Brain.</title>
        <authorList>
            <person name="Bano L."/>
            <person name="Kiel M."/>
            <person name="Sales G."/>
            <person name="Doxey A.C."/>
            <person name="Mansfield M.J."/>
            <person name="Schiavone M."/>
            <person name="Rossetto O."/>
            <person name="Pirazzini M."/>
            <person name="Dobrindt U."/>
            <person name="Montecucco C."/>
        </authorList>
    </citation>
    <scope>NUCLEOTIDE SEQUENCE [LARGE SCALE GENOMIC DNA]</scope>
    <source>
        <strain evidence="1 2">DSM 3997</strain>
    </source>
</reference>
<evidence type="ECO:0000313" key="1">
    <source>
        <dbReference type="EMBL" id="MPQ44729.1"/>
    </source>
</evidence>
<dbReference type="EMBL" id="WHJC01000295">
    <property type="protein sequence ID" value="MPQ44729.1"/>
    <property type="molecule type" value="Genomic_DNA"/>
</dbReference>
<dbReference type="AlphaFoldDB" id="A0A6I1MX42"/>
<dbReference type="Proteomes" id="UP000430345">
    <property type="component" value="Unassembled WGS sequence"/>
</dbReference>
<keyword evidence="2" id="KW-1185">Reference proteome</keyword>
<name>A0A6I1MX42_9CLOT</name>
<organism evidence="1 2">
    <name type="scientific">Clostridium tarantellae</name>
    <dbReference type="NCBI Taxonomy" id="39493"/>
    <lineage>
        <taxon>Bacteria</taxon>
        <taxon>Bacillati</taxon>
        <taxon>Bacillota</taxon>
        <taxon>Clostridia</taxon>
        <taxon>Eubacteriales</taxon>
        <taxon>Clostridiaceae</taxon>
        <taxon>Clostridium</taxon>
    </lineage>
</organism>
<accession>A0A6I1MX42</accession>
<protein>
    <submittedName>
        <fullName evidence="1">Uncharacterized protein</fullName>
    </submittedName>
</protein>
<gene>
    <name evidence="1" type="ORF">GBZ86_13380</name>
</gene>
<dbReference type="OrthoDB" id="2339832at2"/>
<sequence length="88" mass="10365">MYIKYGEYDMLELFNSEPVSIGSIETGELIYSYRNNNDFSLILYINVYAQLSEITLSYKENIIFNCKLKEGKNRNNIILNKIIKKIKI</sequence>
<comment type="caution">
    <text evidence="1">The sequence shown here is derived from an EMBL/GenBank/DDBJ whole genome shotgun (WGS) entry which is preliminary data.</text>
</comment>
<proteinExistence type="predicted"/>
<dbReference type="RefSeq" id="WP_152891442.1">
    <property type="nucleotide sequence ID" value="NZ_WHJC01000295.1"/>
</dbReference>